<dbReference type="PROSITE" id="PS01230">
    <property type="entry name" value="TRMA_1"/>
    <property type="match status" value="1"/>
</dbReference>
<evidence type="ECO:0000256" key="3">
    <source>
        <dbReference type="ARBA" id="ARBA00022691"/>
    </source>
</evidence>
<evidence type="ECO:0000256" key="1">
    <source>
        <dbReference type="ARBA" id="ARBA00022603"/>
    </source>
</evidence>
<organism evidence="7 8">
    <name type="scientific">Helicobacter enhydrae</name>
    <dbReference type="NCBI Taxonomy" id="222136"/>
    <lineage>
        <taxon>Bacteria</taxon>
        <taxon>Pseudomonadati</taxon>
        <taxon>Campylobacterota</taxon>
        <taxon>Epsilonproteobacteria</taxon>
        <taxon>Campylobacterales</taxon>
        <taxon>Helicobacteraceae</taxon>
        <taxon>Helicobacter</taxon>
    </lineage>
</organism>
<dbReference type="Gene3D" id="2.40.50.1070">
    <property type="match status" value="1"/>
</dbReference>
<dbReference type="NCBIfam" id="TIGR02143">
    <property type="entry name" value="trmA_only"/>
    <property type="match status" value="1"/>
</dbReference>
<comment type="similarity">
    <text evidence="5">Belongs to the class I-like SAM-binding methyltransferase superfamily. RNA M5U methyltransferase family.</text>
</comment>
<dbReference type="Gene3D" id="3.40.50.150">
    <property type="entry name" value="Vaccinia Virus protein VP39"/>
    <property type="match status" value="1"/>
</dbReference>
<feature type="binding site" evidence="5">
    <location>
        <position position="236"/>
    </location>
    <ligand>
        <name>S-adenosyl-L-methionine</name>
        <dbReference type="ChEBI" id="CHEBI:59789"/>
    </ligand>
</feature>
<dbReference type="GO" id="GO:0030697">
    <property type="term" value="F:tRNA (uracil(54)-C5)-methyltransferase activity, S-adenosyl methionine-dependent"/>
    <property type="evidence" value="ECO:0007669"/>
    <property type="project" value="InterPro"/>
</dbReference>
<feature type="binding site" evidence="5">
    <location>
        <position position="215"/>
    </location>
    <ligand>
        <name>S-adenosyl-L-methionine</name>
        <dbReference type="ChEBI" id="CHEBI:59789"/>
    </ligand>
</feature>
<evidence type="ECO:0000256" key="6">
    <source>
        <dbReference type="PROSITE-ProRule" id="PRU10015"/>
    </source>
</evidence>
<dbReference type="CDD" id="cd02440">
    <property type="entry name" value="AdoMet_MTases"/>
    <property type="match status" value="1"/>
</dbReference>
<feature type="binding site" evidence="5">
    <location>
        <position position="296"/>
    </location>
    <ligand>
        <name>S-adenosyl-L-methionine</name>
        <dbReference type="ChEBI" id="CHEBI:59789"/>
    </ligand>
</feature>
<dbReference type="GO" id="GO:0019843">
    <property type="term" value="F:rRNA binding"/>
    <property type="evidence" value="ECO:0007669"/>
    <property type="project" value="TreeGrafter"/>
</dbReference>
<feature type="binding site" evidence="5">
    <location>
        <position position="187"/>
    </location>
    <ligand>
        <name>S-adenosyl-L-methionine</name>
        <dbReference type="ChEBI" id="CHEBI:59789"/>
    </ligand>
</feature>
<feature type="active site" evidence="6">
    <location>
        <position position="322"/>
    </location>
</feature>
<accession>A0A1B1U669</accession>
<dbReference type="InterPro" id="IPR030391">
    <property type="entry name" value="MeTrfase_TrmA_CS"/>
</dbReference>
<dbReference type="HAMAP" id="MF_01011">
    <property type="entry name" value="RNA_methyltr_TrmA"/>
    <property type="match status" value="1"/>
</dbReference>
<keyword evidence="4" id="KW-0819">tRNA processing</keyword>
<dbReference type="InterPro" id="IPR011869">
    <property type="entry name" value="TrmA_MeTrfase"/>
</dbReference>
<dbReference type="GO" id="GO:0000049">
    <property type="term" value="F:tRNA binding"/>
    <property type="evidence" value="ECO:0007669"/>
    <property type="project" value="TreeGrafter"/>
</dbReference>
<evidence type="ECO:0000256" key="2">
    <source>
        <dbReference type="ARBA" id="ARBA00022679"/>
    </source>
</evidence>
<dbReference type="Pfam" id="PF05958">
    <property type="entry name" value="tRNA_U5-meth_tr"/>
    <property type="match status" value="1"/>
</dbReference>
<reference evidence="8" key="1">
    <citation type="submission" date="2016-07" db="EMBL/GenBank/DDBJ databases">
        <authorList>
            <person name="Florea S."/>
            <person name="Webb J.S."/>
            <person name="Jaromczyk J."/>
            <person name="Schardl C.L."/>
        </authorList>
    </citation>
    <scope>NUCLEOTIDE SEQUENCE [LARGE SCALE GENOMIC DNA]</scope>
    <source>
        <strain evidence="8">MIT 01-6242</strain>
    </source>
</reference>
<keyword evidence="3 5" id="KW-0949">S-adenosyl-L-methionine</keyword>
<dbReference type="Proteomes" id="UP000092884">
    <property type="component" value="Chromosome"/>
</dbReference>
<dbReference type="EMBL" id="CP016503">
    <property type="protein sequence ID" value="ANV98246.1"/>
    <property type="molecule type" value="Genomic_DNA"/>
</dbReference>
<dbReference type="SUPFAM" id="SSF53335">
    <property type="entry name" value="S-adenosyl-L-methionine-dependent methyltransferases"/>
    <property type="match status" value="1"/>
</dbReference>
<evidence type="ECO:0000256" key="5">
    <source>
        <dbReference type="PROSITE-ProRule" id="PRU01024"/>
    </source>
</evidence>
<keyword evidence="8" id="KW-1185">Reference proteome</keyword>
<dbReference type="InterPro" id="IPR010280">
    <property type="entry name" value="U5_MeTrfase_fam"/>
</dbReference>
<dbReference type="PANTHER" id="PTHR47790:SF2">
    <property type="entry name" value="TRNA_TMRNA (URACIL-C(5))-METHYLTRANSFERASE"/>
    <property type="match status" value="1"/>
</dbReference>
<name>A0A1B1U669_9HELI</name>
<dbReference type="GO" id="GO:0009451">
    <property type="term" value="P:RNA modification"/>
    <property type="evidence" value="ECO:0007669"/>
    <property type="project" value="UniProtKB-ARBA"/>
</dbReference>
<dbReference type="STRING" id="222136.BBW65_05300"/>
<dbReference type="PANTHER" id="PTHR47790">
    <property type="entry name" value="TRNA/TMRNA (URACIL-C(5))-METHYLTRANSFERASE"/>
    <property type="match status" value="1"/>
</dbReference>
<keyword evidence="1 5" id="KW-0489">Methyltransferase</keyword>
<protein>
    <submittedName>
        <fullName evidence="7">tRNA (Uridine(54)-C5)-methyltransferase TrmA</fullName>
    </submittedName>
</protein>
<dbReference type="PROSITE" id="PS01231">
    <property type="entry name" value="TRMA_2"/>
    <property type="match status" value="1"/>
</dbReference>
<dbReference type="GO" id="GO:0008033">
    <property type="term" value="P:tRNA processing"/>
    <property type="evidence" value="ECO:0007669"/>
    <property type="project" value="UniProtKB-KW"/>
</dbReference>
<dbReference type="RefSeq" id="WP_066340709.1">
    <property type="nucleotide sequence ID" value="NZ_CP016503.1"/>
</dbReference>
<dbReference type="GO" id="GO:0005829">
    <property type="term" value="C:cytosol"/>
    <property type="evidence" value="ECO:0007669"/>
    <property type="project" value="TreeGrafter"/>
</dbReference>
<evidence type="ECO:0000256" key="4">
    <source>
        <dbReference type="ARBA" id="ARBA00022694"/>
    </source>
</evidence>
<feature type="active site" description="Nucleophile" evidence="5">
    <location>
        <position position="322"/>
    </location>
</feature>
<gene>
    <name evidence="7" type="ORF">BBW65_05300</name>
</gene>
<evidence type="ECO:0000313" key="7">
    <source>
        <dbReference type="EMBL" id="ANV98246.1"/>
    </source>
</evidence>
<dbReference type="AlphaFoldDB" id="A0A1B1U669"/>
<sequence length="364" mass="41060">MNCSVFGECGGCSLPLSYADQLDCKLSAFEKLDLGAPQAVFQSPHKGYRARAEFKVYRDEHGLHFAMFAKQKPVIIADCPILLPHLQELLSKLKRLLNQDLAFASKLFAVEVLGVVGGGSLLTLIYHRKLDQEWEAQAKLLAQSLGTILIGRSRSQKVIISQETLLDLVSCQSGRYTFVRYDNSFSQPNPYMNAKMIDFALSCVGANAVDLLELYCGGGNFTLPLSARFRNVFATEVDRTAINALKQNLALNAIQNVFCARMSGEESIQALSFEREFVRLQEVCLRDYDFTHLLVDPPRSGIGDRRMLSFMGRFENIIYISCNPLTLKQDLEILETTHHIQTFVVFDQFPYTHHLECGVWLKKK</sequence>
<dbReference type="PROSITE" id="PS51687">
    <property type="entry name" value="SAM_MT_RNA_M5U"/>
    <property type="match status" value="1"/>
</dbReference>
<dbReference type="GO" id="GO:0032259">
    <property type="term" value="P:methylation"/>
    <property type="evidence" value="ECO:0007669"/>
    <property type="project" value="UniProtKB-KW"/>
</dbReference>
<dbReference type="InterPro" id="IPR029063">
    <property type="entry name" value="SAM-dependent_MTases_sf"/>
</dbReference>
<evidence type="ECO:0000313" key="8">
    <source>
        <dbReference type="Proteomes" id="UP000092884"/>
    </source>
</evidence>
<dbReference type="InterPro" id="IPR030390">
    <property type="entry name" value="MeTrfase_TrmA_AS"/>
</dbReference>
<keyword evidence="2 5" id="KW-0808">Transferase</keyword>
<dbReference type="KEGG" id="het:BBW65_05300"/>
<proteinExistence type="inferred from homology"/>